<dbReference type="OrthoDB" id="9781704at2"/>
<proteinExistence type="inferred from homology"/>
<dbReference type="GO" id="GO:0047465">
    <property type="term" value="F:N-acylglucosamine-6-phosphate 2-epimerase activity"/>
    <property type="evidence" value="ECO:0007669"/>
    <property type="project" value="UniProtKB-EC"/>
</dbReference>
<evidence type="ECO:0000256" key="1">
    <source>
        <dbReference type="ARBA" id="ARBA00000056"/>
    </source>
</evidence>
<evidence type="ECO:0000256" key="6">
    <source>
        <dbReference type="ARBA" id="ARBA00023235"/>
    </source>
</evidence>
<dbReference type="SUPFAM" id="SSF51366">
    <property type="entry name" value="Ribulose-phoshate binding barrel"/>
    <property type="match status" value="1"/>
</dbReference>
<comment type="function">
    <text evidence="2">Converts N-acetylmannosamine-6-phosphate (ManNAc-6-P) to N-acetylglucosamine-6-phosphate (GlcNAc-6-P).</text>
</comment>
<dbReference type="NCBIfam" id="NF002231">
    <property type="entry name" value="PRK01130.1"/>
    <property type="match status" value="1"/>
</dbReference>
<dbReference type="GO" id="GO:0005829">
    <property type="term" value="C:cytosol"/>
    <property type="evidence" value="ECO:0007669"/>
    <property type="project" value="TreeGrafter"/>
</dbReference>
<dbReference type="GO" id="GO:0006053">
    <property type="term" value="P:N-acetylmannosamine catabolic process"/>
    <property type="evidence" value="ECO:0007669"/>
    <property type="project" value="TreeGrafter"/>
</dbReference>
<gene>
    <name evidence="8" type="ORF">SAMN04488561_2459</name>
</gene>
<sequence>MSVISKLAGGLIVSCQAPVGSPLRQPAVMAAMASAAELAGAVGVRAEGAADIAAIKDACTLPVIGIRKRQVPGSDVRITPTLADALPLLDAGADLIALDASDRPRPGGERVSDLIAALDARGVPVMADVGDHRCGMAAAGAGAALVATTLAPSPTASDPDAPDVGLVRRLAESGIDAPVVAEGRYATPEAVAVAFAAGAYAVVVGTAITDTLALARRLCAATPAVSGG</sequence>
<dbReference type="GO" id="GO:0019262">
    <property type="term" value="P:N-acetylneuraminate catabolic process"/>
    <property type="evidence" value="ECO:0007669"/>
    <property type="project" value="UniProtKB-UniPathway"/>
</dbReference>
<dbReference type="PANTHER" id="PTHR36204:SF1">
    <property type="entry name" value="N-ACETYLMANNOSAMINE-6-PHOSPHATE 2-EPIMERASE-RELATED"/>
    <property type="match status" value="1"/>
</dbReference>
<keyword evidence="7" id="KW-0119">Carbohydrate metabolism</keyword>
<organism evidence="8 9">
    <name type="scientific">Jiangella alba</name>
    <dbReference type="NCBI Taxonomy" id="561176"/>
    <lineage>
        <taxon>Bacteria</taxon>
        <taxon>Bacillati</taxon>
        <taxon>Actinomycetota</taxon>
        <taxon>Actinomycetes</taxon>
        <taxon>Jiangellales</taxon>
        <taxon>Jiangellaceae</taxon>
        <taxon>Jiangella</taxon>
    </lineage>
</organism>
<comment type="similarity">
    <text evidence="4">Belongs to the NanE family.</text>
</comment>
<dbReference type="InterPro" id="IPR011060">
    <property type="entry name" value="RibuloseP-bd_barrel"/>
</dbReference>
<dbReference type="EC" id="5.1.3.9" evidence="5"/>
<name>A0A1H5L885_9ACTN</name>
<evidence type="ECO:0000313" key="9">
    <source>
        <dbReference type="Proteomes" id="UP000181980"/>
    </source>
</evidence>
<evidence type="ECO:0000256" key="7">
    <source>
        <dbReference type="ARBA" id="ARBA00023277"/>
    </source>
</evidence>
<dbReference type="UniPathway" id="UPA00629">
    <property type="reaction ID" value="UER00682"/>
</dbReference>
<evidence type="ECO:0000256" key="5">
    <source>
        <dbReference type="ARBA" id="ARBA00013180"/>
    </source>
</evidence>
<evidence type="ECO:0000256" key="4">
    <source>
        <dbReference type="ARBA" id="ARBA00007439"/>
    </source>
</evidence>
<evidence type="ECO:0000256" key="3">
    <source>
        <dbReference type="ARBA" id="ARBA00005081"/>
    </source>
</evidence>
<dbReference type="RefSeq" id="WP_069115122.1">
    <property type="nucleotide sequence ID" value="NZ_FNUC01000003.1"/>
</dbReference>
<accession>A0A1H5L885</accession>
<dbReference type="AlphaFoldDB" id="A0A1H5L885"/>
<dbReference type="Pfam" id="PF04131">
    <property type="entry name" value="NanE"/>
    <property type="match status" value="1"/>
</dbReference>
<protein>
    <recommendedName>
        <fullName evidence="5">N-acylglucosamine-6-phosphate 2-epimerase</fullName>
        <ecNumber evidence="5">5.1.3.9</ecNumber>
    </recommendedName>
</protein>
<keyword evidence="6" id="KW-0413">Isomerase</keyword>
<dbReference type="InterPro" id="IPR007260">
    <property type="entry name" value="NanE"/>
</dbReference>
<keyword evidence="9" id="KW-1185">Reference proteome</keyword>
<reference evidence="9" key="1">
    <citation type="submission" date="2016-10" db="EMBL/GenBank/DDBJ databases">
        <authorList>
            <person name="Varghese N."/>
            <person name="Submissions S."/>
        </authorList>
    </citation>
    <scope>NUCLEOTIDE SEQUENCE [LARGE SCALE GENOMIC DNA]</scope>
    <source>
        <strain evidence="9">DSM 45237</strain>
    </source>
</reference>
<comment type="pathway">
    <text evidence="3">Amino-sugar metabolism; N-acetylneuraminate degradation; D-fructose 6-phosphate from N-acetylneuraminate: step 3/5.</text>
</comment>
<evidence type="ECO:0000256" key="2">
    <source>
        <dbReference type="ARBA" id="ARBA00002147"/>
    </source>
</evidence>
<dbReference type="Gene3D" id="3.20.20.70">
    <property type="entry name" value="Aldolase class I"/>
    <property type="match status" value="1"/>
</dbReference>
<comment type="catalytic activity">
    <reaction evidence="1">
        <text>an N-acyl-D-glucosamine 6-phosphate = an N-acyl-D-mannosamine 6-phosphate</text>
        <dbReference type="Rhea" id="RHEA:23932"/>
        <dbReference type="ChEBI" id="CHEBI:57599"/>
        <dbReference type="ChEBI" id="CHEBI:57666"/>
        <dbReference type="EC" id="5.1.3.9"/>
    </reaction>
</comment>
<dbReference type="STRING" id="561176.SAMN04488561_2459"/>
<dbReference type="InterPro" id="IPR013785">
    <property type="entry name" value="Aldolase_TIM"/>
</dbReference>
<dbReference type="PANTHER" id="PTHR36204">
    <property type="entry name" value="N-ACETYLMANNOSAMINE-6-PHOSPHATE 2-EPIMERASE-RELATED"/>
    <property type="match status" value="1"/>
</dbReference>
<dbReference type="EMBL" id="FNUC01000003">
    <property type="protein sequence ID" value="SEE73164.1"/>
    <property type="molecule type" value="Genomic_DNA"/>
</dbReference>
<dbReference type="Proteomes" id="UP000181980">
    <property type="component" value="Unassembled WGS sequence"/>
</dbReference>
<evidence type="ECO:0000313" key="8">
    <source>
        <dbReference type="EMBL" id="SEE73164.1"/>
    </source>
</evidence>